<keyword evidence="2" id="KW-1185">Reference proteome</keyword>
<dbReference type="AlphaFoldDB" id="A0A1J7JK24"/>
<evidence type="ECO:0000313" key="1">
    <source>
        <dbReference type="EMBL" id="OIW28010.1"/>
    </source>
</evidence>
<gene>
    <name evidence="1" type="ORF">CONLIGDRAFT_646217</name>
</gene>
<protein>
    <submittedName>
        <fullName evidence="1">Uncharacterized protein</fullName>
    </submittedName>
</protein>
<evidence type="ECO:0000313" key="2">
    <source>
        <dbReference type="Proteomes" id="UP000182658"/>
    </source>
</evidence>
<dbReference type="InParanoid" id="A0A1J7JK24"/>
<dbReference type="EMBL" id="KV875099">
    <property type="protein sequence ID" value="OIW28010.1"/>
    <property type="molecule type" value="Genomic_DNA"/>
</dbReference>
<proteinExistence type="predicted"/>
<sequence>MALFTRSSWSCLSPVKSVLRRGVAEGEHRLWAILSRDLRVRGKVVLYDSCTSFDYPDKLDSPLRSASERVYTSTRRTGDKPYSLVISSENLHYCAVELHTRRQEFPGPGLSVSMLTTMPWTVKYISSHASAGHCDKSNCFVHDYINHYSCVPGYSVSITGLLVAP</sequence>
<name>A0A1J7JK24_9PEZI</name>
<reference evidence="1 2" key="1">
    <citation type="submission" date="2016-10" db="EMBL/GenBank/DDBJ databases">
        <title>Draft genome sequence of Coniochaeta ligniaria NRRL30616, a lignocellulolytic fungus for bioabatement of inhibitors in plant biomass hydrolysates.</title>
        <authorList>
            <consortium name="DOE Joint Genome Institute"/>
            <person name="Jimenez D.J."/>
            <person name="Hector R.E."/>
            <person name="Riley R."/>
            <person name="Sun H."/>
            <person name="Grigoriev I.V."/>
            <person name="Van Elsas J.D."/>
            <person name="Nichols N.N."/>
        </authorList>
    </citation>
    <scope>NUCLEOTIDE SEQUENCE [LARGE SCALE GENOMIC DNA]</scope>
    <source>
        <strain evidence="1 2">NRRL 30616</strain>
    </source>
</reference>
<dbReference type="Proteomes" id="UP000182658">
    <property type="component" value="Unassembled WGS sequence"/>
</dbReference>
<organism evidence="1 2">
    <name type="scientific">Coniochaeta ligniaria NRRL 30616</name>
    <dbReference type="NCBI Taxonomy" id="1408157"/>
    <lineage>
        <taxon>Eukaryota</taxon>
        <taxon>Fungi</taxon>
        <taxon>Dikarya</taxon>
        <taxon>Ascomycota</taxon>
        <taxon>Pezizomycotina</taxon>
        <taxon>Sordariomycetes</taxon>
        <taxon>Sordariomycetidae</taxon>
        <taxon>Coniochaetales</taxon>
        <taxon>Coniochaetaceae</taxon>
        <taxon>Coniochaeta</taxon>
    </lineage>
</organism>
<accession>A0A1J7JK24</accession>